<accession>A0A379G2B4</accession>
<sequence>MYTIKYHLDAEKEANALPLKIKVKYDRIIQKLEQFPNYLREPDTKSLGNGLFELRTVGSEIARGLWVYHKGRTIIMLRIFIKKSQKTPKSEFDLAKKRLQELLNNENA</sequence>
<reference evidence="1 2" key="1">
    <citation type="submission" date="2018-06" db="EMBL/GenBank/DDBJ databases">
        <authorList>
            <consortium name="Pathogen Informatics"/>
            <person name="Doyle S."/>
        </authorList>
    </citation>
    <scope>NUCLEOTIDE SEQUENCE [LARGE SCALE GENOMIC DNA]</scope>
    <source>
        <strain evidence="1 2">NCTC12026</strain>
    </source>
</reference>
<dbReference type="Pfam" id="PF05973">
    <property type="entry name" value="Gp49"/>
    <property type="match status" value="1"/>
</dbReference>
<dbReference type="AlphaFoldDB" id="A0A379G2B4"/>
<evidence type="ECO:0000313" key="1">
    <source>
        <dbReference type="EMBL" id="SUC35159.1"/>
    </source>
</evidence>
<dbReference type="RefSeq" id="WP_115164169.1">
    <property type="nucleotide sequence ID" value="NZ_AP018946.1"/>
</dbReference>
<protein>
    <submittedName>
        <fullName evidence="1">Phage-related protein</fullName>
    </submittedName>
</protein>
<dbReference type="OrthoDB" id="3233388at2"/>
<proteinExistence type="predicted"/>
<dbReference type="InterPro" id="IPR009241">
    <property type="entry name" value="HigB-like"/>
</dbReference>
<organism evidence="1 2">
    <name type="scientific">Providencia rustigianii</name>
    <dbReference type="NCBI Taxonomy" id="158850"/>
    <lineage>
        <taxon>Bacteria</taxon>
        <taxon>Pseudomonadati</taxon>
        <taxon>Pseudomonadota</taxon>
        <taxon>Gammaproteobacteria</taxon>
        <taxon>Enterobacterales</taxon>
        <taxon>Morganellaceae</taxon>
        <taxon>Providencia</taxon>
    </lineage>
</organism>
<dbReference type="EMBL" id="UGUA01000002">
    <property type="protein sequence ID" value="SUC35159.1"/>
    <property type="molecule type" value="Genomic_DNA"/>
</dbReference>
<dbReference type="Proteomes" id="UP000255129">
    <property type="component" value="Unassembled WGS sequence"/>
</dbReference>
<gene>
    <name evidence="1" type="ORF">NCTC12026_01542</name>
</gene>
<evidence type="ECO:0000313" key="2">
    <source>
        <dbReference type="Proteomes" id="UP000255129"/>
    </source>
</evidence>
<name>A0A379G2B4_9GAMM</name>